<protein>
    <recommendedName>
        <fullName evidence="5">Membrane-bound lysozyme-inhibitor of c-type lysozyme</fullName>
    </recommendedName>
</protein>
<feature type="signal peptide" evidence="2">
    <location>
        <begin position="1"/>
        <end position="20"/>
    </location>
</feature>
<sequence length="168" mass="18317">MNHLLSRIAGLMIASSFVFAPLSAQAENAPAKTKVSSKAKKAVPTPVEQDPDEIEPDVKEDKNYEYTCELGNSLTMYTHGDNIDNIAMRWKKRLYVLHRVDTTTGAYRFENTKAGFVWIGIPAKGLLLDSRKGQQLANECHSTVPMVADATPAAPQTDAPSEAGAVIK</sequence>
<evidence type="ECO:0008006" key="5">
    <source>
        <dbReference type="Google" id="ProtNLM"/>
    </source>
</evidence>
<keyword evidence="2" id="KW-0732">Signal</keyword>
<gene>
    <name evidence="3" type="ORF">H8K32_01595</name>
</gene>
<evidence type="ECO:0000313" key="3">
    <source>
        <dbReference type="EMBL" id="MBC3860777.1"/>
    </source>
</evidence>
<evidence type="ECO:0000256" key="2">
    <source>
        <dbReference type="SAM" id="SignalP"/>
    </source>
</evidence>
<organism evidence="3 4">
    <name type="scientific">Undibacterium jejuense</name>
    <dbReference type="NCBI Taxonomy" id="1344949"/>
    <lineage>
        <taxon>Bacteria</taxon>
        <taxon>Pseudomonadati</taxon>
        <taxon>Pseudomonadota</taxon>
        <taxon>Betaproteobacteria</taxon>
        <taxon>Burkholderiales</taxon>
        <taxon>Oxalobacteraceae</taxon>
        <taxon>Undibacterium</taxon>
    </lineage>
</organism>
<feature type="chain" id="PRO_5037870727" description="Membrane-bound lysozyme-inhibitor of c-type lysozyme" evidence="2">
    <location>
        <begin position="21"/>
        <end position="168"/>
    </location>
</feature>
<comment type="caution">
    <text evidence="3">The sequence shown here is derived from an EMBL/GenBank/DDBJ whole genome shotgun (WGS) entry which is preliminary data.</text>
</comment>
<evidence type="ECO:0000256" key="1">
    <source>
        <dbReference type="SAM" id="MobiDB-lite"/>
    </source>
</evidence>
<name>A0A923HFQ3_9BURK</name>
<dbReference type="RefSeq" id="WP_186910703.1">
    <property type="nucleotide sequence ID" value="NZ_JACOFV010000001.1"/>
</dbReference>
<dbReference type="EMBL" id="JACOFV010000001">
    <property type="protein sequence ID" value="MBC3860777.1"/>
    <property type="molecule type" value="Genomic_DNA"/>
</dbReference>
<dbReference type="Proteomes" id="UP000634011">
    <property type="component" value="Unassembled WGS sequence"/>
</dbReference>
<dbReference type="AlphaFoldDB" id="A0A923HFQ3"/>
<accession>A0A923HFQ3</accession>
<evidence type="ECO:0000313" key="4">
    <source>
        <dbReference type="Proteomes" id="UP000634011"/>
    </source>
</evidence>
<feature type="region of interest" description="Disordered" evidence="1">
    <location>
        <begin position="30"/>
        <end position="55"/>
    </location>
</feature>
<keyword evidence="4" id="KW-1185">Reference proteome</keyword>
<reference evidence="3" key="1">
    <citation type="submission" date="2020-08" db="EMBL/GenBank/DDBJ databases">
        <title>Novel species isolated from subtropical streams in China.</title>
        <authorList>
            <person name="Lu H."/>
        </authorList>
    </citation>
    <scope>NUCLEOTIDE SEQUENCE</scope>
    <source>
        <strain evidence="3">KACC 12607</strain>
    </source>
</reference>
<proteinExistence type="predicted"/>